<dbReference type="EMBL" id="WOWK01000003">
    <property type="protein sequence ID" value="KAF0331584.1"/>
    <property type="molecule type" value="Genomic_DNA"/>
</dbReference>
<feature type="signal peptide" evidence="1">
    <location>
        <begin position="1"/>
        <end position="33"/>
    </location>
</feature>
<name>A0A8H3ZT46_9PEZI</name>
<dbReference type="Proteomes" id="UP000434172">
    <property type="component" value="Unassembled WGS sequence"/>
</dbReference>
<feature type="chain" id="PRO_5034083571" description="Secreted protein" evidence="1">
    <location>
        <begin position="34"/>
        <end position="171"/>
    </location>
</feature>
<proteinExistence type="predicted"/>
<accession>A0A8H3ZT46</accession>
<evidence type="ECO:0000313" key="3">
    <source>
        <dbReference type="Proteomes" id="UP000434172"/>
    </source>
</evidence>
<evidence type="ECO:0000313" key="2">
    <source>
        <dbReference type="EMBL" id="KAF0331584.1"/>
    </source>
</evidence>
<comment type="caution">
    <text evidence="2">The sequence shown here is derived from an EMBL/GenBank/DDBJ whole genome shotgun (WGS) entry which is preliminary data.</text>
</comment>
<evidence type="ECO:0000256" key="1">
    <source>
        <dbReference type="SAM" id="SignalP"/>
    </source>
</evidence>
<protein>
    <recommendedName>
        <fullName evidence="4">Secreted protein</fullName>
    </recommendedName>
</protein>
<gene>
    <name evidence="2" type="ORF">GQ607_001330</name>
</gene>
<sequence>MGRTMWSAKAPCSFSTLALILHFSCLFLLPPKAKPWAAYPYLQRGVVATGARAGGRAGRLFLTQVAKVRFQRNIPTPTSRQASTSGTSLLSHYTILSLVSHAPLPGLLRKPSFPSFGNAATFPLVFPSLGFFEFLIFLQSPVPAPWLPHLVIAEGSADTALPHRGVTKPVC</sequence>
<evidence type="ECO:0008006" key="4">
    <source>
        <dbReference type="Google" id="ProtNLM"/>
    </source>
</evidence>
<keyword evidence="1" id="KW-0732">Signal</keyword>
<keyword evidence="3" id="KW-1185">Reference proteome</keyword>
<dbReference type="AlphaFoldDB" id="A0A8H3ZT46"/>
<reference evidence="2 3" key="1">
    <citation type="submission" date="2019-12" db="EMBL/GenBank/DDBJ databases">
        <title>A genome sequence resource for the geographically widespread anthracnose pathogen Colletotrichum asianum.</title>
        <authorList>
            <person name="Meng Y."/>
        </authorList>
    </citation>
    <scope>NUCLEOTIDE SEQUENCE [LARGE SCALE GENOMIC DNA]</scope>
    <source>
        <strain evidence="2 3">ICMP 18580</strain>
    </source>
</reference>
<organism evidence="2 3">
    <name type="scientific">Colletotrichum asianum</name>
    <dbReference type="NCBI Taxonomy" id="702518"/>
    <lineage>
        <taxon>Eukaryota</taxon>
        <taxon>Fungi</taxon>
        <taxon>Dikarya</taxon>
        <taxon>Ascomycota</taxon>
        <taxon>Pezizomycotina</taxon>
        <taxon>Sordariomycetes</taxon>
        <taxon>Hypocreomycetidae</taxon>
        <taxon>Glomerellales</taxon>
        <taxon>Glomerellaceae</taxon>
        <taxon>Colletotrichum</taxon>
        <taxon>Colletotrichum gloeosporioides species complex</taxon>
    </lineage>
</organism>